<feature type="region of interest" description="Disordered" evidence="3">
    <location>
        <begin position="254"/>
        <end position="287"/>
    </location>
</feature>
<feature type="compositionally biased region" description="Basic and acidic residues" evidence="3">
    <location>
        <begin position="994"/>
        <end position="1007"/>
    </location>
</feature>
<dbReference type="InterPro" id="IPR052436">
    <property type="entry name" value="LTO1_adapter"/>
</dbReference>
<reference evidence="5 6" key="1">
    <citation type="journal article" date="2019" name="Fungal Biol. Biotechnol.">
        <title>Draft genome sequence of fastidious pathogen Ceratobasidium theobromae, which causes vascular-streak dieback in Theobroma cacao.</title>
        <authorList>
            <person name="Ali S.S."/>
            <person name="Asman A."/>
            <person name="Shao J."/>
            <person name="Firmansyah A.P."/>
            <person name="Susilo A.W."/>
            <person name="Rosmana A."/>
            <person name="McMahon P."/>
            <person name="Junaid M."/>
            <person name="Guest D."/>
            <person name="Kheng T.Y."/>
            <person name="Meinhardt L.W."/>
            <person name="Bailey B.A."/>
        </authorList>
    </citation>
    <scope>NUCLEOTIDE SEQUENCE [LARGE SCALE GENOMIC DNA]</scope>
    <source>
        <strain evidence="5 6">CT2</strain>
    </source>
</reference>
<feature type="compositionally biased region" description="Low complexity" evidence="3">
    <location>
        <begin position="964"/>
        <end position="977"/>
    </location>
</feature>
<dbReference type="SUPFAM" id="SSF48350">
    <property type="entry name" value="GTPase activation domain, GAP"/>
    <property type="match status" value="1"/>
</dbReference>
<evidence type="ECO:0000256" key="1">
    <source>
        <dbReference type="ARBA" id="ARBA00038090"/>
    </source>
</evidence>
<feature type="coiled-coil region" evidence="2">
    <location>
        <begin position="840"/>
        <end position="867"/>
    </location>
</feature>
<evidence type="ECO:0000259" key="4">
    <source>
        <dbReference type="PROSITE" id="PS50238"/>
    </source>
</evidence>
<dbReference type="Pfam" id="PF00620">
    <property type="entry name" value="RhoGAP"/>
    <property type="match status" value="1"/>
</dbReference>
<dbReference type="Pfam" id="PF09811">
    <property type="entry name" value="Yae1_N"/>
    <property type="match status" value="1"/>
</dbReference>
<name>A0A5N5QL80_9AGAM</name>
<evidence type="ECO:0000256" key="2">
    <source>
        <dbReference type="SAM" id="Coils"/>
    </source>
</evidence>
<feature type="region of interest" description="Disordered" evidence="3">
    <location>
        <begin position="869"/>
        <end position="900"/>
    </location>
</feature>
<comment type="similarity">
    <text evidence="1">Belongs to the LTO1 family.</text>
</comment>
<feature type="region of interest" description="Disordered" evidence="3">
    <location>
        <begin position="952"/>
        <end position="1007"/>
    </location>
</feature>
<dbReference type="EMBL" id="SSOP01000069">
    <property type="protein sequence ID" value="KAB5592323.1"/>
    <property type="molecule type" value="Genomic_DNA"/>
</dbReference>
<gene>
    <name evidence="5" type="ORF">CTheo_4253</name>
</gene>
<dbReference type="Proteomes" id="UP000383932">
    <property type="component" value="Unassembled WGS sequence"/>
</dbReference>
<dbReference type="PROSITE" id="PS50238">
    <property type="entry name" value="RHOGAP"/>
    <property type="match status" value="1"/>
</dbReference>
<dbReference type="SMART" id="SM00324">
    <property type="entry name" value="RhoGAP"/>
    <property type="match status" value="1"/>
</dbReference>
<dbReference type="GO" id="GO:0007165">
    <property type="term" value="P:signal transduction"/>
    <property type="evidence" value="ECO:0007669"/>
    <property type="project" value="InterPro"/>
</dbReference>
<keyword evidence="6" id="KW-1185">Reference proteome</keyword>
<dbReference type="PANTHER" id="PTHR28532">
    <property type="entry name" value="GEO13458P1"/>
    <property type="match status" value="1"/>
</dbReference>
<feature type="compositionally biased region" description="Polar residues" evidence="3">
    <location>
        <begin position="802"/>
        <end position="826"/>
    </location>
</feature>
<sequence>MDFDLGDLAHLEESLYKTGHEDGFEHGRIHGLIEGRALGREKGFEMWEELGFYEGFAGVWLRAAEKATLGIDERVVHHAGQLLSLISKFPMTNPPVGQTESQVDIVRLYTQIRSRYKALCSTLGVKPRDFSIIRASHNHSNFGLLILTWDGQKSLAGLGHFFLPPPLFVDLMDAQLKPNRSRMISSKSYSTNLADPRALTMANRSVTNQPMSRFNSIRRSSTMCYNLSKPAHGGTVSVEQRPFLRRAPPSAQFEIVTPPCSPREASHPKGSRLPLRTRSTNPPGGSKSVALPNRSFHQGHHHVGSAYGPSVSSNPRANYSPRDASSMIPIRSHPFVQGWVEPQAPFAALRETDTGRARCLPQKRFSVRGALPSVWIPGTSSRNHGILRRQSTMRAGSSLPMAEVGLRHAKSDPEVKFEHTQYPRLSIKERDNLVEKLRVLLGRMGIGNQMFGGWEKLPLQHARVGGSRTVFGTSVRDSSPYASSQVVLGDHSHHLPICVFASVEEICRRGIATPGLFRSIPPSNRRTLQKLITAYDQGPSYGAGKVLSKENSSNICALLKLYLRGLPEAPLSRTFWLILQQLTRSSDNNTTLIAATQAILHLQHPTSFSLLIYVLAFLHQLALHGDHNGLDVPTLAEMFGPALLVPRKHNSPRAGCVMSPKPDEGQILVKTFQSAGDVAEGTRVMGWMLEHWDEIATGLLSLDIMHGTGNDHNIHTREASIARMTNSVWDSSASGERGDAIRRVGVGASTGESSMTGDHADSNIGRSVTFPFPDTIKLEQVPVHEVRNSIVGVEIRDHPHSTRASSPATFWSQDTAPHQAAASRSASLDPGLTDPEPAYVRELRCRVDAQEAELLSLRQELASIKGQFTTLSPTSNPTGNLDKTKVDEPGEGLDEDMMPTPRPLSGPYCSEPLTMPELINSLESVPVTPLFHQTIQDNILLKDKNYESEDGYVEGSFDHWEGASHPSTSSDSEPSTPLNKEPRGSFYVVNPDSDSERQSVGGREKDKLEELVTARDALRSALAAMDPVKVQLKAVEKELQLRGVETP</sequence>
<dbReference type="OrthoDB" id="79452at2759"/>
<dbReference type="InterPro" id="IPR000198">
    <property type="entry name" value="RhoGAP_dom"/>
</dbReference>
<dbReference type="Gene3D" id="1.10.555.10">
    <property type="entry name" value="Rho GTPase activation protein"/>
    <property type="match status" value="1"/>
</dbReference>
<evidence type="ECO:0000256" key="3">
    <source>
        <dbReference type="SAM" id="MobiDB-lite"/>
    </source>
</evidence>
<dbReference type="CDD" id="cd00159">
    <property type="entry name" value="RhoGAP"/>
    <property type="match status" value="1"/>
</dbReference>
<dbReference type="InterPro" id="IPR008936">
    <property type="entry name" value="Rho_GTPase_activation_prot"/>
</dbReference>
<keyword evidence="2" id="KW-0175">Coiled coil</keyword>
<accession>A0A5N5QL80</accession>
<dbReference type="PANTHER" id="PTHR28532:SF1">
    <property type="entry name" value="ORAL CANCER OVEREXPRESSED 1"/>
    <property type="match status" value="1"/>
</dbReference>
<dbReference type="AlphaFoldDB" id="A0A5N5QL80"/>
<evidence type="ECO:0000313" key="5">
    <source>
        <dbReference type="EMBL" id="KAB5592323.1"/>
    </source>
</evidence>
<protein>
    <recommendedName>
        <fullName evidence="4">Rho-GAP domain-containing protein</fullName>
    </recommendedName>
</protein>
<evidence type="ECO:0000313" key="6">
    <source>
        <dbReference type="Proteomes" id="UP000383932"/>
    </source>
</evidence>
<proteinExistence type="inferred from homology"/>
<feature type="compositionally biased region" description="Polar residues" evidence="3">
    <location>
        <begin position="869"/>
        <end position="881"/>
    </location>
</feature>
<dbReference type="InterPro" id="IPR019191">
    <property type="entry name" value="Essential_protein_Yae1_N"/>
</dbReference>
<feature type="region of interest" description="Disordered" evidence="3">
    <location>
        <begin position="798"/>
        <end position="833"/>
    </location>
</feature>
<comment type="caution">
    <text evidence="5">The sequence shown here is derived from an EMBL/GenBank/DDBJ whole genome shotgun (WGS) entry which is preliminary data.</text>
</comment>
<feature type="domain" description="Rho-GAP" evidence="4">
    <location>
        <begin position="486"/>
        <end position="696"/>
    </location>
</feature>
<organism evidence="5 6">
    <name type="scientific">Ceratobasidium theobromae</name>
    <dbReference type="NCBI Taxonomy" id="1582974"/>
    <lineage>
        <taxon>Eukaryota</taxon>
        <taxon>Fungi</taxon>
        <taxon>Dikarya</taxon>
        <taxon>Basidiomycota</taxon>
        <taxon>Agaricomycotina</taxon>
        <taxon>Agaricomycetes</taxon>
        <taxon>Cantharellales</taxon>
        <taxon>Ceratobasidiaceae</taxon>
        <taxon>Ceratobasidium</taxon>
    </lineage>
</organism>